<dbReference type="SUPFAM" id="SSF47413">
    <property type="entry name" value="lambda repressor-like DNA-binding domains"/>
    <property type="match status" value="1"/>
</dbReference>
<feature type="domain" description="HTH cro/C1-type" evidence="1">
    <location>
        <begin position="51"/>
        <end position="95"/>
    </location>
</feature>
<protein>
    <submittedName>
        <fullName evidence="2">Putative addiction module antidote protein</fullName>
    </submittedName>
</protein>
<dbReference type="GO" id="GO:0003677">
    <property type="term" value="F:DNA binding"/>
    <property type="evidence" value="ECO:0007669"/>
    <property type="project" value="InterPro"/>
</dbReference>
<organism evidence="2 3">
    <name type="scientific">Methylobacterium soli</name>
    <dbReference type="NCBI Taxonomy" id="553447"/>
    <lineage>
        <taxon>Bacteria</taxon>
        <taxon>Pseudomonadati</taxon>
        <taxon>Pseudomonadota</taxon>
        <taxon>Alphaproteobacteria</taxon>
        <taxon>Hyphomicrobiales</taxon>
        <taxon>Methylobacteriaceae</taxon>
        <taxon>Methylobacterium</taxon>
    </lineage>
</organism>
<dbReference type="Gene3D" id="1.10.260.40">
    <property type="entry name" value="lambda repressor-like DNA-binding domains"/>
    <property type="match status" value="1"/>
</dbReference>
<dbReference type="InterPro" id="IPR001387">
    <property type="entry name" value="Cro/C1-type_HTH"/>
</dbReference>
<accession>A0A6L3SPY9</accession>
<sequence>MIIDKTRTTPFDVADYLGTPEEAAAYLAVALEDGDHAEFKRALGAVARSRSMTAIARETGLSRESLYKALSEDGNPSLDTVMRVMSALHLKLSAVPDRVPEAA</sequence>
<evidence type="ECO:0000313" key="3">
    <source>
        <dbReference type="Proteomes" id="UP000474159"/>
    </source>
</evidence>
<dbReference type="PANTHER" id="PTHR40275:SF1">
    <property type="entry name" value="SSL7038 PROTEIN"/>
    <property type="match status" value="1"/>
</dbReference>
<dbReference type="CDD" id="cd00093">
    <property type="entry name" value="HTH_XRE"/>
    <property type="match status" value="1"/>
</dbReference>
<evidence type="ECO:0000259" key="1">
    <source>
        <dbReference type="PROSITE" id="PS50943"/>
    </source>
</evidence>
<dbReference type="AlphaFoldDB" id="A0A6L3SPY9"/>
<dbReference type="PROSITE" id="PS50943">
    <property type="entry name" value="HTH_CROC1"/>
    <property type="match status" value="1"/>
</dbReference>
<dbReference type="OrthoDB" id="9798416at2"/>
<dbReference type="EMBL" id="VZZK01000048">
    <property type="protein sequence ID" value="KAB1072548.1"/>
    <property type="molecule type" value="Genomic_DNA"/>
</dbReference>
<dbReference type="InterPro" id="IPR014057">
    <property type="entry name" value="HI1420"/>
</dbReference>
<dbReference type="PANTHER" id="PTHR40275">
    <property type="entry name" value="SSL7038 PROTEIN"/>
    <property type="match status" value="1"/>
</dbReference>
<reference evidence="2 3" key="1">
    <citation type="submission" date="2019-09" db="EMBL/GenBank/DDBJ databases">
        <title>YIM 48816 draft genome.</title>
        <authorList>
            <person name="Jiang L."/>
        </authorList>
    </citation>
    <scope>NUCLEOTIDE SEQUENCE [LARGE SCALE GENOMIC DNA]</scope>
    <source>
        <strain evidence="2 3">YIM 48816</strain>
    </source>
</reference>
<name>A0A6L3SPY9_9HYPH</name>
<proteinExistence type="predicted"/>
<dbReference type="NCBIfam" id="TIGR02684">
    <property type="entry name" value="dnstrm_HI1420"/>
    <property type="match status" value="1"/>
</dbReference>
<keyword evidence="3" id="KW-1185">Reference proteome</keyword>
<comment type="caution">
    <text evidence="2">The sequence shown here is derived from an EMBL/GenBank/DDBJ whole genome shotgun (WGS) entry which is preliminary data.</text>
</comment>
<dbReference type="Pfam" id="PF21716">
    <property type="entry name" value="dnstrm_HI1420"/>
    <property type="match status" value="1"/>
</dbReference>
<evidence type="ECO:0000313" key="2">
    <source>
        <dbReference type="EMBL" id="KAB1072548.1"/>
    </source>
</evidence>
<dbReference type="Proteomes" id="UP000474159">
    <property type="component" value="Unassembled WGS sequence"/>
</dbReference>
<dbReference type="InterPro" id="IPR010982">
    <property type="entry name" value="Lambda_DNA-bd_dom_sf"/>
</dbReference>
<dbReference type="RefSeq" id="WP_151004609.1">
    <property type="nucleotide sequence ID" value="NZ_BPQY01000271.1"/>
</dbReference>
<gene>
    <name evidence="2" type="ORF">F6X53_28095</name>
</gene>